<sequence length="633" mass="65993">MAMTIRTNLPSEVAQKNLTRSQNALNRSLERLSSGLRINSAKDDAAGMAVSNRFNAQIRGLNQAVRNANDGISLLQTSEGGMQEVTNLLQRMRELAVQASNDTYSQADRSAMQVELDQLYAEIDRIATSTQFNGVRLLDGSGGAKSFQIGSDAGESISVTLQSVRTRDLHLNGYSALGELNSGRVGDDLSASGLTINGVAIDGSAATADFAYEAAIKINEKTGQTGVSATAYNTLRGSGSVSGNVRDLKINGFTVSKSGNMSELVANINRDVAGVTAVLNSDGSITLSNDTGKDIVIDGNTDNSGLTKGTYRGYLSLTDQHNEPIKITATDATNVSALQKWGFNSSVGATSVTGQEVSTKLLKAGDLYINGVAIGATKSASAADKAAAINAVTEQTGVKASAVTYKELTVDMGKVLATDLAATDLTINGSTINLTLANSLEDIITKINETLSGVTATAGEDGKLILMSDSGLTINVTDAKGLIGGTHSYLGKITLTSDTGTDIIIGGAADDPTSVAKAGFVEQGGSSEAIGSGLSLMSLANANNAIKRIDEAIDRVSYNRAELGAVQNRLESTINNLQNVAENFMSANGRITDADFARETAEMTKYQILSQAGVAMMAQAKQIPQQAIQLLQQ</sequence>
<dbReference type="PANTHER" id="PTHR42792:SF2">
    <property type="entry name" value="FLAGELLIN"/>
    <property type="match status" value="1"/>
</dbReference>
<keyword evidence="7" id="KW-0969">Cilium</keyword>
<comment type="similarity">
    <text evidence="1 4">Belongs to the bacterial flagellin family.</text>
</comment>
<dbReference type="InterPro" id="IPR001029">
    <property type="entry name" value="Flagellin_N"/>
</dbReference>
<keyword evidence="3 4" id="KW-0975">Bacterial flagellum</keyword>
<dbReference type="InterPro" id="IPR046358">
    <property type="entry name" value="Flagellin_C"/>
</dbReference>
<dbReference type="Pfam" id="PF00669">
    <property type="entry name" value="Flagellin_N"/>
    <property type="match status" value="1"/>
</dbReference>
<evidence type="ECO:0000259" key="5">
    <source>
        <dbReference type="Pfam" id="PF00669"/>
    </source>
</evidence>
<keyword evidence="7" id="KW-0966">Cell projection</keyword>
<dbReference type="Gene3D" id="1.20.1330.10">
    <property type="entry name" value="f41 fragment of flagellin, N-terminal domain"/>
    <property type="match status" value="2"/>
</dbReference>
<protein>
    <recommendedName>
        <fullName evidence="4">Flagellin</fullName>
    </recommendedName>
</protein>
<feature type="domain" description="Flagellin C-terminal" evidence="6">
    <location>
        <begin position="546"/>
        <end position="631"/>
    </location>
</feature>
<comment type="function">
    <text evidence="4">Flagellin is the subunit protein which polymerizes to form the filaments of bacterial flagella.</text>
</comment>
<evidence type="ECO:0000256" key="1">
    <source>
        <dbReference type="ARBA" id="ARBA00005709"/>
    </source>
</evidence>
<evidence type="ECO:0000256" key="3">
    <source>
        <dbReference type="ARBA" id="ARBA00023143"/>
    </source>
</evidence>
<dbReference type="InterPro" id="IPR042187">
    <property type="entry name" value="Flagellin_C_sub2"/>
</dbReference>
<dbReference type="Gene3D" id="6.10.10.10">
    <property type="entry name" value="Flagellar export chaperone, C-terminal domain"/>
    <property type="match status" value="1"/>
</dbReference>
<evidence type="ECO:0000313" key="7">
    <source>
        <dbReference type="EMBL" id="HGU33772.1"/>
    </source>
</evidence>
<dbReference type="Gene3D" id="3.30.70.2120">
    <property type="match status" value="2"/>
</dbReference>
<evidence type="ECO:0000256" key="2">
    <source>
        <dbReference type="ARBA" id="ARBA00022525"/>
    </source>
</evidence>
<accession>A0A7C4VS02</accession>
<dbReference type="InterPro" id="IPR001492">
    <property type="entry name" value="Flagellin"/>
</dbReference>
<keyword evidence="2 4" id="KW-0964">Secreted</keyword>
<keyword evidence="7" id="KW-0282">Flagellum</keyword>
<dbReference type="GO" id="GO:0005576">
    <property type="term" value="C:extracellular region"/>
    <property type="evidence" value="ECO:0007669"/>
    <property type="project" value="UniProtKB-SubCell"/>
</dbReference>
<dbReference type="GO" id="GO:0005198">
    <property type="term" value="F:structural molecule activity"/>
    <property type="evidence" value="ECO:0007669"/>
    <property type="project" value="UniProtKB-UniRule"/>
</dbReference>
<dbReference type="PANTHER" id="PTHR42792">
    <property type="entry name" value="FLAGELLIN"/>
    <property type="match status" value="1"/>
</dbReference>
<evidence type="ECO:0000256" key="4">
    <source>
        <dbReference type="RuleBase" id="RU362073"/>
    </source>
</evidence>
<dbReference type="PRINTS" id="PR00207">
    <property type="entry name" value="FLAGELLIN"/>
</dbReference>
<gene>
    <name evidence="7" type="ORF">ENS29_13095</name>
</gene>
<dbReference type="AlphaFoldDB" id="A0A7C4VS02"/>
<proteinExistence type="inferred from homology"/>
<dbReference type="EMBL" id="DSUH01000300">
    <property type="protein sequence ID" value="HGU33772.1"/>
    <property type="molecule type" value="Genomic_DNA"/>
</dbReference>
<dbReference type="GO" id="GO:0009288">
    <property type="term" value="C:bacterial-type flagellum"/>
    <property type="evidence" value="ECO:0007669"/>
    <property type="project" value="UniProtKB-SubCell"/>
</dbReference>
<comment type="subcellular location">
    <subcellularLocation>
        <location evidence="4">Secreted</location>
    </subcellularLocation>
    <subcellularLocation>
        <location evidence="4">Bacterial flagellum</location>
    </subcellularLocation>
</comment>
<dbReference type="SUPFAM" id="SSF64518">
    <property type="entry name" value="Phase 1 flagellin"/>
    <property type="match status" value="2"/>
</dbReference>
<organism evidence="7">
    <name type="scientific">Desulfatirhabdium butyrativorans</name>
    <dbReference type="NCBI Taxonomy" id="340467"/>
    <lineage>
        <taxon>Bacteria</taxon>
        <taxon>Pseudomonadati</taxon>
        <taxon>Thermodesulfobacteriota</taxon>
        <taxon>Desulfobacteria</taxon>
        <taxon>Desulfobacterales</taxon>
        <taxon>Desulfatirhabdiaceae</taxon>
        <taxon>Desulfatirhabdium</taxon>
    </lineage>
</organism>
<evidence type="ECO:0000259" key="6">
    <source>
        <dbReference type="Pfam" id="PF00700"/>
    </source>
</evidence>
<reference evidence="7" key="1">
    <citation type="journal article" date="2020" name="mSystems">
        <title>Genome- and Community-Level Interaction Insights into Carbon Utilization and Element Cycling Functions of Hydrothermarchaeota in Hydrothermal Sediment.</title>
        <authorList>
            <person name="Zhou Z."/>
            <person name="Liu Y."/>
            <person name="Xu W."/>
            <person name="Pan J."/>
            <person name="Luo Z.H."/>
            <person name="Li M."/>
        </authorList>
    </citation>
    <scope>NUCLEOTIDE SEQUENCE [LARGE SCALE GENOMIC DNA]</scope>
    <source>
        <strain evidence="7">SpSt-477</strain>
    </source>
</reference>
<comment type="caution">
    <text evidence="7">The sequence shown here is derived from an EMBL/GenBank/DDBJ whole genome shotgun (WGS) entry which is preliminary data.</text>
</comment>
<dbReference type="Pfam" id="PF00700">
    <property type="entry name" value="Flagellin_C"/>
    <property type="match status" value="1"/>
</dbReference>
<dbReference type="Pfam" id="PF07196">
    <property type="entry name" value="Flagellin_IN"/>
    <property type="match status" value="1"/>
</dbReference>
<dbReference type="InterPro" id="IPR010810">
    <property type="entry name" value="Flagellin_hook_IN_motif"/>
</dbReference>
<feature type="domain" description="Flagellin N-terminal" evidence="5">
    <location>
        <begin position="5"/>
        <end position="141"/>
    </location>
</feature>
<name>A0A7C4VS02_9BACT</name>